<evidence type="ECO:0000256" key="4">
    <source>
        <dbReference type="ARBA" id="ARBA00023136"/>
    </source>
</evidence>
<dbReference type="PROSITE" id="PS50850">
    <property type="entry name" value="MFS"/>
    <property type="match status" value="1"/>
</dbReference>
<keyword evidence="2 5" id="KW-0812">Transmembrane</keyword>
<dbReference type="Pfam" id="PF07690">
    <property type="entry name" value="MFS_1"/>
    <property type="match status" value="1"/>
</dbReference>
<feature type="transmembrane region" description="Helical" evidence="5">
    <location>
        <begin position="230"/>
        <end position="256"/>
    </location>
</feature>
<evidence type="ECO:0000313" key="7">
    <source>
        <dbReference type="EMBL" id="MEX6429632.1"/>
    </source>
</evidence>
<evidence type="ECO:0000259" key="6">
    <source>
        <dbReference type="PROSITE" id="PS50850"/>
    </source>
</evidence>
<dbReference type="PROSITE" id="PS00216">
    <property type="entry name" value="SUGAR_TRANSPORT_1"/>
    <property type="match status" value="1"/>
</dbReference>
<evidence type="ECO:0000256" key="1">
    <source>
        <dbReference type="ARBA" id="ARBA00004651"/>
    </source>
</evidence>
<gene>
    <name evidence="7" type="ORF">AB6A68_07235</name>
</gene>
<dbReference type="PANTHER" id="PTHR23520:SF5">
    <property type="entry name" value="TRANSPORTER, PUTATIVE (AFU_ORTHOLOGUE AFUA_3G04000)-RELATED"/>
    <property type="match status" value="1"/>
</dbReference>
<feature type="transmembrane region" description="Helical" evidence="5">
    <location>
        <begin position="80"/>
        <end position="97"/>
    </location>
</feature>
<organism evidence="7 8">
    <name type="scientific">Ferrimicrobium acidiphilum</name>
    <dbReference type="NCBI Taxonomy" id="121039"/>
    <lineage>
        <taxon>Bacteria</taxon>
        <taxon>Bacillati</taxon>
        <taxon>Actinomycetota</taxon>
        <taxon>Acidimicrobiia</taxon>
        <taxon>Acidimicrobiales</taxon>
        <taxon>Acidimicrobiaceae</taxon>
        <taxon>Ferrimicrobium</taxon>
    </lineage>
</organism>
<dbReference type="SUPFAM" id="SSF103473">
    <property type="entry name" value="MFS general substrate transporter"/>
    <property type="match status" value="1"/>
</dbReference>
<feature type="transmembrane region" description="Helical" evidence="5">
    <location>
        <begin position="268"/>
        <end position="287"/>
    </location>
</feature>
<sequence>MSQRESEPSLNDHAVWYLLIARALREVAFGVIAIILPLYWHEQHVSALEIGALFTTALLGSSLISLWIGRHVDHFGRRRLLMLSSLLWLVASPFLLVTREPLVLGAIIIFGSISPTGKEIGLFLGIEQAMLSKLARGHARTKTYAWFTLVGYVSTAAGALIAALLGFGLGRNVEISAELFRIIVLAYSGIALVQLVLYAVIPRSVEQTRATSMEGGDAERYRPRGEVRKVVTTLTALFSVDAFGSGLIVQGLLVYWFRVKFGFDLEQLGLLFFGTNLFSALSSLVAASISKRFGLLNTMVFTHLPSNVLLILVPFAPSGLLAAVALLARHMLSQMDVPTRQAYTMAIVDAQDRGYLATTTNAARGLGTGASPLIAGLFLSNVALFAYPFVIAGGLKAGYDVVIYAIFRKVPTPYSETQ</sequence>
<feature type="transmembrane region" description="Helical" evidence="5">
    <location>
        <begin position="14"/>
        <end position="40"/>
    </location>
</feature>
<feature type="transmembrane region" description="Helical" evidence="5">
    <location>
        <begin position="103"/>
        <end position="124"/>
    </location>
</feature>
<evidence type="ECO:0000256" key="5">
    <source>
        <dbReference type="SAM" id="Phobius"/>
    </source>
</evidence>
<comment type="subcellular location">
    <subcellularLocation>
        <location evidence="1">Cell membrane</location>
        <topology evidence="1">Multi-pass membrane protein</topology>
    </subcellularLocation>
</comment>
<proteinExistence type="predicted"/>
<comment type="caution">
    <text evidence="7">The sequence shown here is derived from an EMBL/GenBank/DDBJ whole genome shotgun (WGS) entry which is preliminary data.</text>
</comment>
<dbReference type="PANTHER" id="PTHR23520">
    <property type="entry name" value="TRANSPORTER, PUTATIVE (AFU_ORTHOLOGUE AFUA_3G04000)-RELATED"/>
    <property type="match status" value="1"/>
</dbReference>
<evidence type="ECO:0000256" key="3">
    <source>
        <dbReference type="ARBA" id="ARBA00022989"/>
    </source>
</evidence>
<feature type="domain" description="Major facilitator superfamily (MFS) profile" evidence="6">
    <location>
        <begin position="14"/>
        <end position="411"/>
    </location>
</feature>
<reference evidence="7 8" key="1">
    <citation type="submission" date="2024-07" db="EMBL/GenBank/DDBJ databases">
        <title>Draft Genome Sequence of Ferrimicrobium acidiphilum Strain YE2023, Isolated from a Pulp of Bioleach Reactor.</title>
        <authorList>
            <person name="Elkina Y.A."/>
            <person name="Bulaeva A.G."/>
            <person name="Beletsky A.V."/>
            <person name="Mardanov A.V."/>
        </authorList>
    </citation>
    <scope>NUCLEOTIDE SEQUENCE [LARGE SCALE GENOMIC DNA]</scope>
    <source>
        <strain evidence="7 8">YE2023</strain>
    </source>
</reference>
<dbReference type="Proteomes" id="UP001560267">
    <property type="component" value="Unassembled WGS sequence"/>
</dbReference>
<feature type="transmembrane region" description="Helical" evidence="5">
    <location>
        <begin position="308"/>
        <end position="328"/>
    </location>
</feature>
<feature type="transmembrane region" description="Helical" evidence="5">
    <location>
        <begin position="373"/>
        <end position="399"/>
    </location>
</feature>
<keyword evidence="8" id="KW-1185">Reference proteome</keyword>
<dbReference type="EMBL" id="JBFSHR010000021">
    <property type="protein sequence ID" value="MEX6429632.1"/>
    <property type="molecule type" value="Genomic_DNA"/>
</dbReference>
<keyword evidence="4 5" id="KW-0472">Membrane</keyword>
<evidence type="ECO:0000313" key="8">
    <source>
        <dbReference type="Proteomes" id="UP001560267"/>
    </source>
</evidence>
<name>A0ABV3Y246_9ACTN</name>
<dbReference type="InterPro" id="IPR036259">
    <property type="entry name" value="MFS_trans_sf"/>
</dbReference>
<dbReference type="Gene3D" id="1.20.1250.20">
    <property type="entry name" value="MFS general substrate transporter like domains"/>
    <property type="match status" value="2"/>
</dbReference>
<feature type="transmembrane region" description="Helical" evidence="5">
    <location>
        <begin position="179"/>
        <end position="201"/>
    </location>
</feature>
<accession>A0ABV3Y246</accession>
<evidence type="ECO:0000256" key="2">
    <source>
        <dbReference type="ARBA" id="ARBA00022692"/>
    </source>
</evidence>
<dbReference type="InterPro" id="IPR020846">
    <property type="entry name" value="MFS_dom"/>
</dbReference>
<feature type="transmembrane region" description="Helical" evidence="5">
    <location>
        <begin position="144"/>
        <end position="167"/>
    </location>
</feature>
<keyword evidence="3 5" id="KW-1133">Transmembrane helix</keyword>
<dbReference type="InterPro" id="IPR011701">
    <property type="entry name" value="MFS"/>
</dbReference>
<dbReference type="InterPro" id="IPR005829">
    <property type="entry name" value="Sugar_transporter_CS"/>
</dbReference>
<feature type="transmembrane region" description="Helical" evidence="5">
    <location>
        <begin position="46"/>
        <end position="68"/>
    </location>
</feature>
<protein>
    <submittedName>
        <fullName evidence="7">MFS transporter</fullName>
    </submittedName>
</protein>